<dbReference type="Proteomes" id="UP000006695">
    <property type="component" value="Chromosome"/>
</dbReference>
<dbReference type="Pfam" id="PF08308">
    <property type="entry name" value="PEGA"/>
    <property type="match status" value="1"/>
</dbReference>
<evidence type="ECO:0000313" key="4">
    <source>
        <dbReference type="Proteomes" id="UP000006695"/>
    </source>
</evidence>
<dbReference type="RefSeq" id="WP_011940782.1">
    <property type="nucleotide sequence ID" value="NC_009483.1"/>
</dbReference>
<dbReference type="OrthoDB" id="5510840at2"/>
<keyword evidence="4" id="KW-1185">Reference proteome</keyword>
<evidence type="ECO:0000256" key="1">
    <source>
        <dbReference type="SAM" id="SignalP"/>
    </source>
</evidence>
<dbReference type="PROSITE" id="PS51257">
    <property type="entry name" value="PROKAR_LIPOPROTEIN"/>
    <property type="match status" value="1"/>
</dbReference>
<dbReference type="HOGENOM" id="CLU_2167365_0_0_7"/>
<proteinExistence type="predicted"/>
<dbReference type="STRING" id="351605.Gura_4001"/>
<dbReference type="EMBL" id="CP000698">
    <property type="protein sequence ID" value="ABQ28145.1"/>
    <property type="molecule type" value="Genomic_DNA"/>
</dbReference>
<dbReference type="InterPro" id="IPR013229">
    <property type="entry name" value="PEGA"/>
</dbReference>
<dbReference type="KEGG" id="gur:Gura_4001"/>
<keyword evidence="1" id="KW-0732">Signal</keyword>
<name>A5G8M7_GEOUR</name>
<reference evidence="3 4" key="1">
    <citation type="submission" date="2007-05" db="EMBL/GenBank/DDBJ databases">
        <title>Complete sequence of Geobacter uraniireducens Rf4.</title>
        <authorList>
            <consortium name="US DOE Joint Genome Institute"/>
            <person name="Copeland A."/>
            <person name="Lucas S."/>
            <person name="Lapidus A."/>
            <person name="Barry K."/>
            <person name="Detter J.C."/>
            <person name="Glavina del Rio T."/>
            <person name="Hammon N."/>
            <person name="Israni S."/>
            <person name="Dalin E."/>
            <person name="Tice H."/>
            <person name="Pitluck S."/>
            <person name="Chertkov O."/>
            <person name="Brettin T."/>
            <person name="Bruce D."/>
            <person name="Han C."/>
            <person name="Schmutz J."/>
            <person name="Larimer F."/>
            <person name="Land M."/>
            <person name="Hauser L."/>
            <person name="Kyrpides N."/>
            <person name="Mikhailova N."/>
            <person name="Shelobolina E."/>
            <person name="Aklujkar M."/>
            <person name="Lovley D."/>
            <person name="Richardson P."/>
        </authorList>
    </citation>
    <scope>NUCLEOTIDE SEQUENCE [LARGE SCALE GENOMIC DNA]</scope>
    <source>
        <strain evidence="3 4">Rf4</strain>
    </source>
</reference>
<gene>
    <name evidence="3" type="ordered locus">Gura_4001</name>
</gene>
<protein>
    <recommendedName>
        <fullName evidence="2">PEGA domain-containing protein</fullName>
    </recommendedName>
</protein>
<evidence type="ECO:0000313" key="3">
    <source>
        <dbReference type="EMBL" id="ABQ28145.1"/>
    </source>
</evidence>
<organism evidence="3 4">
    <name type="scientific">Geotalea uraniireducens (strain Rf4)</name>
    <name type="common">Geobacter uraniireducens</name>
    <dbReference type="NCBI Taxonomy" id="351605"/>
    <lineage>
        <taxon>Bacteria</taxon>
        <taxon>Pseudomonadati</taxon>
        <taxon>Thermodesulfobacteriota</taxon>
        <taxon>Desulfuromonadia</taxon>
        <taxon>Geobacterales</taxon>
        <taxon>Geobacteraceae</taxon>
        <taxon>Geotalea</taxon>
    </lineage>
</organism>
<feature type="signal peptide" evidence="1">
    <location>
        <begin position="1"/>
        <end position="17"/>
    </location>
</feature>
<evidence type="ECO:0000259" key="2">
    <source>
        <dbReference type="Pfam" id="PF08308"/>
    </source>
</evidence>
<accession>A5G8M7</accession>
<feature type="domain" description="PEGA" evidence="2">
    <location>
        <begin position="28"/>
        <end position="55"/>
    </location>
</feature>
<dbReference type="AlphaFoldDB" id="A5G8M7"/>
<feature type="chain" id="PRO_5002683317" description="PEGA domain-containing protein" evidence="1">
    <location>
        <begin position="18"/>
        <end position="110"/>
    </location>
</feature>
<sequence length="110" mass="12298">MLKKLVPLCLLACIALAGCSSANKITKDLLISSEPPGATVFLDGDKIGETPLKVQTFFTWNKDELYNSLLRRVIQVKKDGYESQVRDLYPIDMPTIQFLLNHENTKGDAK</sequence>